<evidence type="ECO:0000313" key="2">
    <source>
        <dbReference type="Proteomes" id="UP000031465"/>
    </source>
</evidence>
<dbReference type="RefSeq" id="WP_202811678.1">
    <property type="nucleotide sequence ID" value="NZ_JSAN01000143.1"/>
</dbReference>
<dbReference type="Proteomes" id="UP000031465">
    <property type="component" value="Unassembled WGS sequence"/>
</dbReference>
<dbReference type="EMBL" id="JSAN01000143">
    <property type="protein sequence ID" value="KIC70780.1"/>
    <property type="molecule type" value="Genomic_DNA"/>
</dbReference>
<protein>
    <submittedName>
        <fullName evidence="1">HicA protein</fullName>
    </submittedName>
</protein>
<reference evidence="1 2" key="1">
    <citation type="journal article" date="2014" name="Mol. Biol. Evol.">
        <title>Massive expansion of Ubiquitination-related gene families within the Chlamydiae.</title>
        <authorList>
            <person name="Domman D."/>
            <person name="Collingro A."/>
            <person name="Lagkouvardos I."/>
            <person name="Gehre L."/>
            <person name="Weinmaier T."/>
            <person name="Rattei T."/>
            <person name="Subtil A."/>
            <person name="Horn M."/>
        </authorList>
    </citation>
    <scope>NUCLEOTIDE SEQUENCE [LARGE SCALE GENOMIC DNA]</scope>
    <source>
        <strain evidence="1 2">EI2</strain>
    </source>
</reference>
<organism evidence="1 2">
    <name type="scientific">Candidatus Protochlamydia amoebophila</name>
    <dbReference type="NCBI Taxonomy" id="362787"/>
    <lineage>
        <taxon>Bacteria</taxon>
        <taxon>Pseudomonadati</taxon>
        <taxon>Chlamydiota</taxon>
        <taxon>Chlamydiia</taxon>
        <taxon>Parachlamydiales</taxon>
        <taxon>Parachlamydiaceae</taxon>
        <taxon>Candidatus Protochlamydia</taxon>
    </lineage>
</organism>
<gene>
    <name evidence="1" type="ORF">DB44_FX00090</name>
</gene>
<dbReference type="InterPro" id="IPR012933">
    <property type="entry name" value="HicA_mRNA_interferase"/>
</dbReference>
<sequence>MINKKHLTTLQAIFDKPVQASVKWKDVESLFAALGADTQEGKGSRIRILLNGQEAVFHRPHPQKETDKGALISVRRFLENAGVKPC</sequence>
<accession>A0A0C1JH67</accession>
<evidence type="ECO:0000313" key="1">
    <source>
        <dbReference type="EMBL" id="KIC70780.1"/>
    </source>
</evidence>
<proteinExistence type="predicted"/>
<comment type="caution">
    <text evidence="1">The sequence shown here is derived from an EMBL/GenBank/DDBJ whole genome shotgun (WGS) entry which is preliminary data.</text>
</comment>
<name>A0A0C1JH67_9BACT</name>
<dbReference type="AlphaFoldDB" id="A0A0C1JH67"/>
<dbReference type="Pfam" id="PF07927">
    <property type="entry name" value="HicA_toxin"/>
    <property type="match status" value="1"/>
</dbReference>
<dbReference type="GO" id="GO:0003729">
    <property type="term" value="F:mRNA binding"/>
    <property type="evidence" value="ECO:0007669"/>
    <property type="project" value="InterPro"/>
</dbReference>